<feature type="compositionally biased region" description="Basic and acidic residues" evidence="1">
    <location>
        <begin position="57"/>
        <end position="68"/>
    </location>
</feature>
<dbReference type="Proteomes" id="UP001196413">
    <property type="component" value="Unassembled WGS sequence"/>
</dbReference>
<protein>
    <submittedName>
        <fullName evidence="2">Uncharacterized protein</fullName>
    </submittedName>
</protein>
<evidence type="ECO:0000313" key="2">
    <source>
        <dbReference type="EMBL" id="KAJ1349166.1"/>
    </source>
</evidence>
<comment type="caution">
    <text evidence="2">The sequence shown here is derived from an EMBL/GenBank/DDBJ whole genome shotgun (WGS) entry which is preliminary data.</text>
</comment>
<feature type="region of interest" description="Disordered" evidence="1">
    <location>
        <begin position="1"/>
        <end position="167"/>
    </location>
</feature>
<evidence type="ECO:0000313" key="3">
    <source>
        <dbReference type="Proteomes" id="UP001196413"/>
    </source>
</evidence>
<feature type="non-terminal residue" evidence="2">
    <location>
        <position position="210"/>
    </location>
</feature>
<proteinExistence type="predicted"/>
<keyword evidence="3" id="KW-1185">Reference proteome</keyword>
<reference evidence="2" key="1">
    <citation type="submission" date="2021-06" db="EMBL/GenBank/DDBJ databases">
        <title>Parelaphostrongylus tenuis whole genome reference sequence.</title>
        <authorList>
            <person name="Garwood T.J."/>
            <person name="Larsen P.A."/>
            <person name="Fountain-Jones N.M."/>
            <person name="Garbe J.R."/>
            <person name="Macchietto M.G."/>
            <person name="Kania S.A."/>
            <person name="Gerhold R.W."/>
            <person name="Richards J.E."/>
            <person name="Wolf T.M."/>
        </authorList>
    </citation>
    <scope>NUCLEOTIDE SEQUENCE</scope>
    <source>
        <strain evidence="2">MNPRO001-30</strain>
        <tissue evidence="2">Meninges</tissue>
    </source>
</reference>
<evidence type="ECO:0000256" key="1">
    <source>
        <dbReference type="SAM" id="MobiDB-lite"/>
    </source>
</evidence>
<sequence>MASRSILRPRQTSTATVVSQTPTKETMNETVAGRRSLPRSAKIQVEREGYRSQLYSPEKRHEVKKKSNEMTPASKISHKFASSLTIDSPASHGRSYRSLSRTRRSSAHRSLSFSSKPLKKTQCEPPFESIEIENDENIPPVGDTVGRRLSKRTSKPISSAFQSSERTPLKMKITKSNNTARISSYTVKYRSPSIKEYKCVRAPDDAKILP</sequence>
<organism evidence="2 3">
    <name type="scientific">Parelaphostrongylus tenuis</name>
    <name type="common">Meningeal worm</name>
    <dbReference type="NCBI Taxonomy" id="148309"/>
    <lineage>
        <taxon>Eukaryota</taxon>
        <taxon>Metazoa</taxon>
        <taxon>Ecdysozoa</taxon>
        <taxon>Nematoda</taxon>
        <taxon>Chromadorea</taxon>
        <taxon>Rhabditida</taxon>
        <taxon>Rhabditina</taxon>
        <taxon>Rhabditomorpha</taxon>
        <taxon>Strongyloidea</taxon>
        <taxon>Metastrongylidae</taxon>
        <taxon>Parelaphostrongylus</taxon>
    </lineage>
</organism>
<feature type="compositionally biased region" description="Polar residues" evidence="1">
    <location>
        <begin position="10"/>
        <end position="29"/>
    </location>
</feature>
<dbReference type="EMBL" id="JAHQIW010000616">
    <property type="protein sequence ID" value="KAJ1349166.1"/>
    <property type="molecule type" value="Genomic_DNA"/>
</dbReference>
<dbReference type="AlphaFoldDB" id="A0AAD5QJG7"/>
<accession>A0AAD5QJG7</accession>
<feature type="compositionally biased region" description="Polar residues" evidence="1">
    <location>
        <begin position="155"/>
        <end position="166"/>
    </location>
</feature>
<name>A0AAD5QJG7_PARTN</name>
<gene>
    <name evidence="2" type="ORF">KIN20_004633</name>
</gene>